<sequence length="171" mass="18426">MDLEKTSSATSCSSSTNWTVAGGSLLNSLSFESSLSPIDEEVQEEENTTANSTTSKSPLILRPSSPDSGPCEIKTLGHILKNSSVTVLQPLLHLFHAEPGNGVWKRKADAAFQHCTSIKSFFEETLVAIPDSVLDSPVAEPPAGRDHLFTDIPNLLPPPYEMGAEQELQYA</sequence>
<evidence type="ECO:0000313" key="3">
    <source>
        <dbReference type="Proteomes" id="UP000516437"/>
    </source>
</evidence>
<feature type="region of interest" description="Disordered" evidence="1">
    <location>
        <begin position="36"/>
        <end position="67"/>
    </location>
</feature>
<dbReference type="PANTHER" id="PTHR37261">
    <property type="entry name" value="40S RIBOSOMAL PROTEIN S27"/>
    <property type="match status" value="1"/>
</dbReference>
<comment type="caution">
    <text evidence="2">The sequence shown here is derived from an EMBL/GenBank/DDBJ whole genome shotgun (WGS) entry which is preliminary data.</text>
</comment>
<reference evidence="2 3" key="1">
    <citation type="journal article" date="2019" name="Plant Biotechnol. J.">
        <title>The red bayberry genome and genetic basis of sex determination.</title>
        <authorList>
            <person name="Jia H.M."/>
            <person name="Jia H.J."/>
            <person name="Cai Q.L."/>
            <person name="Wang Y."/>
            <person name="Zhao H.B."/>
            <person name="Yang W.F."/>
            <person name="Wang G.Y."/>
            <person name="Li Y.H."/>
            <person name="Zhan D.L."/>
            <person name="Shen Y.T."/>
            <person name="Niu Q.F."/>
            <person name="Chang L."/>
            <person name="Qiu J."/>
            <person name="Zhao L."/>
            <person name="Xie H.B."/>
            <person name="Fu W.Y."/>
            <person name="Jin J."/>
            <person name="Li X.W."/>
            <person name="Jiao Y."/>
            <person name="Zhou C.C."/>
            <person name="Tu T."/>
            <person name="Chai C.Y."/>
            <person name="Gao J.L."/>
            <person name="Fan L.J."/>
            <person name="van de Weg E."/>
            <person name="Wang J.Y."/>
            <person name="Gao Z.S."/>
        </authorList>
    </citation>
    <scope>NUCLEOTIDE SEQUENCE [LARGE SCALE GENOMIC DNA]</scope>
    <source>
        <tissue evidence="2">Leaves</tissue>
    </source>
</reference>
<name>A0A6A1WHS1_9ROSI</name>
<proteinExistence type="predicted"/>
<dbReference type="AlphaFoldDB" id="A0A6A1WHS1"/>
<dbReference type="Proteomes" id="UP000516437">
    <property type="component" value="Chromosome 1"/>
</dbReference>
<dbReference type="PANTHER" id="PTHR37261:SF1">
    <property type="entry name" value="40S RIBOSOMAL PROTEIN S27"/>
    <property type="match status" value="1"/>
</dbReference>
<organism evidence="2 3">
    <name type="scientific">Morella rubra</name>
    <name type="common">Chinese bayberry</name>
    <dbReference type="NCBI Taxonomy" id="262757"/>
    <lineage>
        <taxon>Eukaryota</taxon>
        <taxon>Viridiplantae</taxon>
        <taxon>Streptophyta</taxon>
        <taxon>Embryophyta</taxon>
        <taxon>Tracheophyta</taxon>
        <taxon>Spermatophyta</taxon>
        <taxon>Magnoliopsida</taxon>
        <taxon>eudicotyledons</taxon>
        <taxon>Gunneridae</taxon>
        <taxon>Pentapetalae</taxon>
        <taxon>rosids</taxon>
        <taxon>fabids</taxon>
        <taxon>Fagales</taxon>
        <taxon>Myricaceae</taxon>
        <taxon>Morella</taxon>
    </lineage>
</organism>
<dbReference type="OrthoDB" id="10262250at2759"/>
<accession>A0A6A1WHS1</accession>
<evidence type="ECO:0000313" key="2">
    <source>
        <dbReference type="EMBL" id="KAB1224832.1"/>
    </source>
</evidence>
<gene>
    <name evidence="2" type="ORF">CJ030_MR1G004781</name>
</gene>
<feature type="compositionally biased region" description="Acidic residues" evidence="1">
    <location>
        <begin position="38"/>
        <end position="47"/>
    </location>
</feature>
<keyword evidence="3" id="KW-1185">Reference proteome</keyword>
<protein>
    <submittedName>
        <fullName evidence="2">Uncharacterized protein</fullName>
    </submittedName>
</protein>
<dbReference type="EMBL" id="RXIC02000019">
    <property type="protein sequence ID" value="KAB1224832.1"/>
    <property type="molecule type" value="Genomic_DNA"/>
</dbReference>
<evidence type="ECO:0000256" key="1">
    <source>
        <dbReference type="SAM" id="MobiDB-lite"/>
    </source>
</evidence>